<dbReference type="RefSeq" id="WP_127027679.1">
    <property type="nucleotide sequence ID" value="NZ_RYFG02000005.1"/>
</dbReference>
<comment type="caution">
    <text evidence="1">The sequence shown here is derived from an EMBL/GenBank/DDBJ whole genome shotgun (WGS) entry which is preliminary data.</text>
</comment>
<sequence length="60" mass="7034">MKWENNDANELLKSANIKANNYIEIKENEAVTKIKKKWPLVDQIMSFVVKNSANRKDRTI</sequence>
<dbReference type="Proteomes" id="UP000733744">
    <property type="component" value="Unassembled WGS sequence"/>
</dbReference>
<accession>A0ABY3CHG5</accession>
<proteinExistence type="predicted"/>
<dbReference type="EMBL" id="RYFG02000005">
    <property type="protein sequence ID" value="TRX03597.1"/>
    <property type="molecule type" value="Genomic_DNA"/>
</dbReference>
<keyword evidence="2" id="KW-1185">Reference proteome</keyword>
<gene>
    <name evidence="1" type="ORF">EKO24_000425</name>
</gene>
<name>A0ABY3CHG5_9GAMM</name>
<evidence type="ECO:0000313" key="1">
    <source>
        <dbReference type="EMBL" id="TRX03597.1"/>
    </source>
</evidence>
<reference evidence="1 2" key="1">
    <citation type="journal article" date="2019" name="Antonie Van Leeuwenhoek">
        <title>Description of 'Ca. Methylobacter oryzae' KRF1, a novel species from the environmentally important Methylobacter clade 2.</title>
        <authorList>
            <person name="Khatri K."/>
            <person name="Mohite J.A."/>
            <person name="Pandit P.S."/>
            <person name="Bahulikar R."/>
            <person name="Rahalkar M.C."/>
        </authorList>
    </citation>
    <scope>NUCLEOTIDE SEQUENCE [LARGE SCALE GENOMIC DNA]</scope>
    <source>
        <strain evidence="1 2">KRF1</strain>
    </source>
</reference>
<protein>
    <submittedName>
        <fullName evidence="1">Uncharacterized protein</fullName>
    </submittedName>
</protein>
<evidence type="ECO:0000313" key="2">
    <source>
        <dbReference type="Proteomes" id="UP000733744"/>
    </source>
</evidence>
<organism evidence="1 2">
    <name type="scientific">Candidatus Methylobacter oryzae</name>
    <dbReference type="NCBI Taxonomy" id="2497749"/>
    <lineage>
        <taxon>Bacteria</taxon>
        <taxon>Pseudomonadati</taxon>
        <taxon>Pseudomonadota</taxon>
        <taxon>Gammaproteobacteria</taxon>
        <taxon>Methylococcales</taxon>
        <taxon>Methylococcaceae</taxon>
        <taxon>Methylobacter</taxon>
    </lineage>
</organism>